<dbReference type="InterPro" id="IPR017939">
    <property type="entry name" value="G-Glutamylcylcotransferase"/>
</dbReference>
<proteinExistence type="predicted"/>
<organism evidence="5 6">
    <name type="scientific">Triparma laevis f. inornata</name>
    <dbReference type="NCBI Taxonomy" id="1714386"/>
    <lineage>
        <taxon>Eukaryota</taxon>
        <taxon>Sar</taxon>
        <taxon>Stramenopiles</taxon>
        <taxon>Ochrophyta</taxon>
        <taxon>Bolidophyceae</taxon>
        <taxon>Parmales</taxon>
        <taxon>Triparmaceae</taxon>
        <taxon>Triparma</taxon>
    </lineage>
</organism>
<comment type="caution">
    <text evidence="5">The sequence shown here is derived from an EMBL/GenBank/DDBJ whole genome shotgun (WGS) entry which is preliminary data.</text>
</comment>
<dbReference type="GO" id="GO:0003839">
    <property type="term" value="F:gamma-glutamylcyclotransferase activity"/>
    <property type="evidence" value="ECO:0007669"/>
    <property type="project" value="UniProtKB-EC"/>
</dbReference>
<dbReference type="PANTHER" id="PTHR12935">
    <property type="entry name" value="GAMMA-GLUTAMYLCYCLOTRANSFERASE"/>
    <property type="match status" value="1"/>
</dbReference>
<dbReference type="Gene3D" id="2.60.120.620">
    <property type="entry name" value="q2cbj1_9rhob like domain"/>
    <property type="match status" value="1"/>
</dbReference>
<dbReference type="Pfam" id="PF13772">
    <property type="entry name" value="AIG2_2"/>
    <property type="match status" value="1"/>
</dbReference>
<evidence type="ECO:0000313" key="5">
    <source>
        <dbReference type="EMBL" id="GMH92462.1"/>
    </source>
</evidence>
<dbReference type="CDD" id="cd06661">
    <property type="entry name" value="GGCT_like"/>
    <property type="match status" value="1"/>
</dbReference>
<dbReference type="PANTHER" id="PTHR12935:SF0">
    <property type="entry name" value="GAMMA-GLUTAMYLCYCLOTRANSFERASE"/>
    <property type="match status" value="1"/>
</dbReference>
<gene>
    <name evidence="5" type="ORF">TL16_g12354</name>
</gene>
<evidence type="ECO:0000256" key="2">
    <source>
        <dbReference type="ARBA" id="ARBA00023239"/>
    </source>
</evidence>
<dbReference type="Gene3D" id="3.10.490.10">
    <property type="entry name" value="Gamma-glutamyl cyclotransferase-like"/>
    <property type="match status" value="1"/>
</dbReference>
<reference evidence="6" key="1">
    <citation type="journal article" date="2023" name="Commun. Biol.">
        <title>Genome analysis of Parmales, the sister group of diatoms, reveals the evolutionary specialization of diatoms from phago-mixotrophs to photoautotrophs.</title>
        <authorList>
            <person name="Ban H."/>
            <person name="Sato S."/>
            <person name="Yoshikawa S."/>
            <person name="Yamada K."/>
            <person name="Nakamura Y."/>
            <person name="Ichinomiya M."/>
            <person name="Sato N."/>
            <person name="Blanc-Mathieu R."/>
            <person name="Endo H."/>
            <person name="Kuwata A."/>
            <person name="Ogata H."/>
        </authorList>
    </citation>
    <scope>NUCLEOTIDE SEQUENCE [LARGE SCALE GENOMIC DNA]</scope>
</reference>
<dbReference type="InterPro" id="IPR013024">
    <property type="entry name" value="GGCT-like"/>
</dbReference>
<accession>A0A9W7EVU5</accession>
<dbReference type="EC" id="4.3.2.9" evidence="1"/>
<evidence type="ECO:0000256" key="1">
    <source>
        <dbReference type="ARBA" id="ARBA00012346"/>
    </source>
</evidence>
<feature type="binding site" evidence="4">
    <location>
        <position position="117"/>
    </location>
    <ligand>
        <name>substrate</name>
    </ligand>
</feature>
<dbReference type="InterPro" id="IPR036568">
    <property type="entry name" value="GGCT-like_sf"/>
</dbReference>
<evidence type="ECO:0000256" key="3">
    <source>
        <dbReference type="PIRSR" id="PIRSR617939-1"/>
    </source>
</evidence>
<evidence type="ECO:0000313" key="6">
    <source>
        <dbReference type="Proteomes" id="UP001162640"/>
    </source>
</evidence>
<keyword evidence="2" id="KW-0456">Lyase</keyword>
<dbReference type="SUPFAM" id="SSF51197">
    <property type="entry name" value="Clavaminate synthase-like"/>
    <property type="match status" value="1"/>
</dbReference>
<feature type="active site" description="Proton acceptor" evidence="3">
    <location>
        <position position="71"/>
    </location>
</feature>
<dbReference type="EMBL" id="BLQM01000496">
    <property type="protein sequence ID" value="GMH92462.1"/>
    <property type="molecule type" value="Genomic_DNA"/>
</dbReference>
<dbReference type="AlphaFoldDB" id="A0A9W7EVU5"/>
<dbReference type="Pfam" id="PF05721">
    <property type="entry name" value="PhyH"/>
    <property type="match status" value="1"/>
</dbReference>
<protein>
    <recommendedName>
        <fullName evidence="1">gamma-glutamylcyclotransferase</fullName>
        <ecNumber evidence="1">4.3.2.9</ecNumber>
    </recommendedName>
</protein>
<sequence>MNIDIVTKKKGVTVLEHTAGSVSGYSLSFTTGGLSSVEPSFGDCQPQSGGEIHGVALKLTNEDMNAMDAQEGYNPNSTKGYKKIEVTVNAYDGRTFLAWVYSARQPKPVSTHCSQRYLNVLISGAKDAGLDPEYIEKLSKLPTYTPTPETLALRSKLPPLSTLPSMTVTELAETKNTIDPYDPDSIAYTSIHGYIFRLPRSKITFGSHLGRDLTARFSRHFRGISMDLNDDLGKPPFRLPRDFESEGEREYVRMWRDHYLGKMGVEGVVVACLKEYTDQLEEGEEEDDSDSDECLLEMLGLPTLSISSEVDSTPTQPLKPTTQHFNASSLLSEYKRNGYIKLPIKIPRALLEKATVETTYSSDPLKTYETIRGEKYLTRCEKFIDFGDKWLEIVSVLESVSSEILGVDQFVFKEKLNYKPPQGKGFAPHLDGPSLAMTDQAHPNSFITIMMAIDKMTVGNGCLEIVEGEWNTENAVDTVKVDANGNPDREGRPGEISSEVASNLDWKHLGCEVGGCYMFSSLLPHKSATNMSEFQRRAVFITLSGEVGGREEYYRKMEEKRSLFKPPNLEEEWLKSVPK</sequence>
<dbReference type="Proteomes" id="UP001162640">
    <property type="component" value="Unassembled WGS sequence"/>
</dbReference>
<name>A0A9W7EVU5_9STRA</name>
<dbReference type="SUPFAM" id="SSF110857">
    <property type="entry name" value="Gamma-glutamyl cyclotransferase-like"/>
    <property type="match status" value="1"/>
</dbReference>
<dbReference type="InterPro" id="IPR008775">
    <property type="entry name" value="Phytyl_CoA_dOase-like"/>
</dbReference>
<evidence type="ECO:0000256" key="4">
    <source>
        <dbReference type="PIRSR" id="PIRSR617939-2"/>
    </source>
</evidence>